<comment type="subcellular location">
    <subcellularLocation>
        <location evidence="1">Secreted</location>
    </subcellularLocation>
</comment>
<evidence type="ECO:0000256" key="2">
    <source>
        <dbReference type="ARBA" id="ARBA00022525"/>
    </source>
</evidence>
<keyword evidence="8" id="KW-1185">Reference proteome</keyword>
<feature type="transmembrane region" description="Helical" evidence="5">
    <location>
        <begin position="1089"/>
        <end position="1109"/>
    </location>
</feature>
<gene>
    <name evidence="7" type="ORF">QWZ16_09970</name>
</gene>
<feature type="transmembrane region" description="Helical" evidence="5">
    <location>
        <begin position="1060"/>
        <end position="1083"/>
    </location>
</feature>
<dbReference type="Pfam" id="PF09119">
    <property type="entry name" value="SicP-binding"/>
    <property type="match status" value="1"/>
</dbReference>
<reference evidence="8" key="1">
    <citation type="journal article" date="2019" name="Int. J. Syst. Evol. Microbiol.">
        <title>The Global Catalogue of Microorganisms (GCM) 10K type strain sequencing project: providing services to taxonomists for standard genome sequencing and annotation.</title>
        <authorList>
            <consortium name="The Broad Institute Genomics Platform"/>
            <consortium name="The Broad Institute Genome Sequencing Center for Infectious Disease"/>
            <person name="Wu L."/>
            <person name="Ma J."/>
        </authorList>
    </citation>
    <scope>NUCLEOTIDE SEQUENCE [LARGE SCALE GENOMIC DNA]</scope>
    <source>
        <strain evidence="8">CECT 7398</strain>
    </source>
</reference>
<evidence type="ECO:0000256" key="3">
    <source>
        <dbReference type="ARBA" id="ARBA00023026"/>
    </source>
</evidence>
<dbReference type="SUPFAM" id="SSF56568">
    <property type="entry name" value="Non-globular alpha+beta subunits of globular proteins"/>
    <property type="match status" value="1"/>
</dbReference>
<name>A0ABT8BV40_9VIBR</name>
<dbReference type="InterPro" id="IPR044899">
    <property type="entry name" value="SptP_N_sf"/>
</dbReference>
<keyword evidence="5" id="KW-0812">Transmembrane</keyword>
<feature type="coiled-coil region" evidence="4">
    <location>
        <begin position="252"/>
        <end position="287"/>
    </location>
</feature>
<dbReference type="Gene3D" id="4.10.1330.10">
    <property type="entry name" value="non globular Virulence effector SptP domain"/>
    <property type="match status" value="1"/>
</dbReference>
<comment type="caution">
    <text evidence="7">The sequence shown here is derived from an EMBL/GenBank/DDBJ whole genome shotgun (WGS) entry which is preliminary data.</text>
</comment>
<evidence type="ECO:0000313" key="8">
    <source>
        <dbReference type="Proteomes" id="UP001238540"/>
    </source>
</evidence>
<dbReference type="InterPro" id="IPR015203">
    <property type="entry name" value="SptP_N"/>
</dbReference>
<feature type="domain" description="Secreted effector protein SptP N-terminal" evidence="6">
    <location>
        <begin position="34"/>
        <end position="112"/>
    </location>
</feature>
<dbReference type="InterPro" id="IPR011070">
    <property type="entry name" value="Globular_prot_asu/bsu"/>
</dbReference>
<dbReference type="RefSeq" id="WP_076587940.1">
    <property type="nucleotide sequence ID" value="NZ_JABEYA020000017.1"/>
</dbReference>
<protein>
    <submittedName>
        <fullName evidence="7">Type III secretion system effector BopA family protein</fullName>
    </submittedName>
</protein>
<keyword evidence="5" id="KW-1133">Transmembrane helix</keyword>
<keyword evidence="4" id="KW-0175">Coiled coil</keyword>
<evidence type="ECO:0000256" key="1">
    <source>
        <dbReference type="ARBA" id="ARBA00004613"/>
    </source>
</evidence>
<evidence type="ECO:0000256" key="4">
    <source>
        <dbReference type="SAM" id="Coils"/>
    </source>
</evidence>
<proteinExistence type="predicted"/>
<organism evidence="7 8">
    <name type="scientific">Vibrio ostreicida</name>
    <dbReference type="NCBI Taxonomy" id="526588"/>
    <lineage>
        <taxon>Bacteria</taxon>
        <taxon>Pseudomonadati</taxon>
        <taxon>Pseudomonadota</taxon>
        <taxon>Gammaproteobacteria</taxon>
        <taxon>Vibrionales</taxon>
        <taxon>Vibrionaceae</taxon>
        <taxon>Vibrio</taxon>
    </lineage>
</organism>
<accession>A0ABT8BV40</accession>
<dbReference type="EMBL" id="JAUFQC010000001">
    <property type="protein sequence ID" value="MDN3610025.1"/>
    <property type="molecule type" value="Genomic_DNA"/>
</dbReference>
<dbReference type="Proteomes" id="UP001238540">
    <property type="component" value="Unassembled WGS sequence"/>
</dbReference>
<keyword evidence="5" id="KW-0472">Membrane</keyword>
<evidence type="ECO:0000313" key="7">
    <source>
        <dbReference type="EMBL" id="MDN3610025.1"/>
    </source>
</evidence>
<evidence type="ECO:0000256" key="5">
    <source>
        <dbReference type="SAM" id="Phobius"/>
    </source>
</evidence>
<sequence>MPIALNEFMTGVENGQLKLEDGHSGNPVIVQANFSFADKVMQWLTQIPLLSDMKSVQAFVEKETQGNLRTLGVFLNALAHEYGDKFADNVASGLDMSGQTPLTARQIRDITQQAPHSEVTTQDVISQDEQVLEVPERTTHLVSQVMPDIKPAQRSQLEKASQVLSGCQSPMDLPTPTSLSMFNFFSYESVEMSEVQNQVKNYNQIVKDSSIMATANLLAQASNNHLSPEKVGEAIASLSDDIAAVKSGIESIEQASQAVPEAEQENLAALKRAMRSELSRLEKIETMTNQFSDAWDVESQSYKDVHDFYLSCSETLQASLTPELTLLCYEMIDNSPNHNRETLVNRLADKLVEYASDMASVNLRTLADALSEKVPQLANDVKTPFLQPEHKAQLGAINLINQALSQSKERLKLEQQGVEARLEIPQKLQALRHSAAIFTEQTQAYFRQETDLDMHFDATLLALTGQSFVAKGDELVADFEVELRELALEDSILEQLEDLDLDETSRMLAEDVLQTQHKMNWLDQENSYTKEVNNGVDVNLRRDVETRQLADNISQNSQRYGSYLGAKISATQDYIVALDALSKANISEGVTSQVNVVKGEAQGQLDRLSELESKRLVWQQAEDTKVLLNNKLARLDTMIGQTIDSDTKRLNLRGFLSYLKPIKANNDKVCVLAVRQSELEAQLPRLEKALNDRFGSTWEQALNENQDNALVKDYQGLTTVIDQVKSQIKTLDKDYERSMLQLTQFDRQVMKDGGYPDVSGNSMEAWSAWMKQNVAGSWSEDHRPDISSLILERQMAKNGISGYAEAYQALYQTLSSHSEGLDSGDSAGVMKALGDLHNWAMAHPIESQALAGNLTHAYQIVAGNSGWFGADLATVAKTVWKTSTVENQVKDILQGRREFLPTEKSMTMSAEMIALLHLAQCAPYVAGAVKGAAGGGLVANAAGTLAGAVVPGGGILAGAMARMVGGLLQTASERQISNVVSRHRTTEVMVNALMTGIQAQGSFNERAKAVASYAMKREALQDVGTLARDCYETNKATAISRLFQDAKNTWDEMNWKARTFTVATVAVTTVGAAALAALTALAIVGTGGLALVAVAVVGAAAAPVGAYAGKTLLNVIAASNFLGMQDARQAAKDKMTQQRIDQALERLGEKPKDGKLLGDMLGDSIDRFRSIKVSQLPDEEQSNAFVREVTKIASQLHQSVTVQNQQSRSELIAAAKEKVPMSLQVDNEQWEECLAKVDLGIEAYA</sequence>
<keyword evidence="2" id="KW-0964">Secreted</keyword>
<evidence type="ECO:0000259" key="6">
    <source>
        <dbReference type="Pfam" id="PF09119"/>
    </source>
</evidence>
<keyword evidence="3" id="KW-0843">Virulence</keyword>